<evidence type="ECO:0000313" key="2">
    <source>
        <dbReference type="EnsemblPlants" id="AUR62018969-RA:cds"/>
    </source>
</evidence>
<dbReference type="EnsemblPlants" id="AUR62018969-RA">
    <property type="protein sequence ID" value="AUR62018969-RA:cds"/>
    <property type="gene ID" value="AUR62018969"/>
</dbReference>
<proteinExistence type="predicted"/>
<feature type="domain" description="Reverse transcriptase zinc-binding" evidence="1">
    <location>
        <begin position="75"/>
        <end position="165"/>
    </location>
</feature>
<evidence type="ECO:0000259" key="1">
    <source>
        <dbReference type="Pfam" id="PF13966"/>
    </source>
</evidence>
<protein>
    <recommendedName>
        <fullName evidence="1">Reverse transcriptase zinc-binding domain-containing protein</fullName>
    </recommendedName>
</protein>
<keyword evidence="3" id="KW-1185">Reference proteome</keyword>
<name>A0A803LUS5_CHEQI</name>
<dbReference type="InterPro" id="IPR026960">
    <property type="entry name" value="RVT-Znf"/>
</dbReference>
<reference evidence="2" key="1">
    <citation type="journal article" date="2017" name="Nature">
        <title>The genome of Chenopodium quinoa.</title>
        <authorList>
            <person name="Jarvis D.E."/>
            <person name="Ho Y.S."/>
            <person name="Lightfoot D.J."/>
            <person name="Schmoeckel S.M."/>
            <person name="Li B."/>
            <person name="Borm T.J.A."/>
            <person name="Ohyanagi H."/>
            <person name="Mineta K."/>
            <person name="Michell C.T."/>
            <person name="Saber N."/>
            <person name="Kharbatia N.M."/>
            <person name="Rupper R.R."/>
            <person name="Sharp A.R."/>
            <person name="Dally N."/>
            <person name="Boughton B.A."/>
            <person name="Woo Y.H."/>
            <person name="Gao G."/>
            <person name="Schijlen E.G.W.M."/>
            <person name="Guo X."/>
            <person name="Momin A.A."/>
            <person name="Negrao S."/>
            <person name="Al-Babili S."/>
            <person name="Gehring C."/>
            <person name="Roessner U."/>
            <person name="Jung C."/>
            <person name="Murphy K."/>
            <person name="Arold S.T."/>
            <person name="Gojobori T."/>
            <person name="van der Linden C.G."/>
            <person name="van Loo E.N."/>
            <person name="Jellen E.N."/>
            <person name="Maughan P.J."/>
            <person name="Tester M."/>
        </authorList>
    </citation>
    <scope>NUCLEOTIDE SEQUENCE [LARGE SCALE GENOMIC DNA]</scope>
    <source>
        <strain evidence="2">cv. PI 614886</strain>
    </source>
</reference>
<organism evidence="2 3">
    <name type="scientific">Chenopodium quinoa</name>
    <name type="common">Quinoa</name>
    <dbReference type="NCBI Taxonomy" id="63459"/>
    <lineage>
        <taxon>Eukaryota</taxon>
        <taxon>Viridiplantae</taxon>
        <taxon>Streptophyta</taxon>
        <taxon>Embryophyta</taxon>
        <taxon>Tracheophyta</taxon>
        <taxon>Spermatophyta</taxon>
        <taxon>Magnoliopsida</taxon>
        <taxon>eudicotyledons</taxon>
        <taxon>Gunneridae</taxon>
        <taxon>Pentapetalae</taxon>
        <taxon>Caryophyllales</taxon>
        <taxon>Chenopodiaceae</taxon>
        <taxon>Chenopodioideae</taxon>
        <taxon>Atripliceae</taxon>
        <taxon>Chenopodium</taxon>
    </lineage>
</organism>
<sequence length="195" mass="22430">MHNRGNNTPVPPPNGLYDDDLLVADLIAENGREWNDASLALHLREEDRASIKSIPLIDNNGPDTLYWRLTPTGRYSVKSAYWLGVLGNHYVNSTIDENVWRGIWRMNGPPKLRHFLWRACTNTLAVGAEMHRRHIQESSLCKRCNSSVETSKHALFMCGNAKKIWAKYVFWDDIKDRIDDNFSTTFARLMEVKDA</sequence>
<accession>A0A803LUS5</accession>
<evidence type="ECO:0000313" key="3">
    <source>
        <dbReference type="Proteomes" id="UP000596660"/>
    </source>
</evidence>
<dbReference type="Pfam" id="PF13966">
    <property type="entry name" value="zf-RVT"/>
    <property type="match status" value="1"/>
</dbReference>
<dbReference type="AlphaFoldDB" id="A0A803LUS5"/>
<dbReference type="Gramene" id="AUR62018969-RA">
    <property type="protein sequence ID" value="AUR62018969-RA:cds"/>
    <property type="gene ID" value="AUR62018969"/>
</dbReference>
<dbReference type="Proteomes" id="UP000596660">
    <property type="component" value="Unplaced"/>
</dbReference>
<dbReference type="OMA" id="TRCEILA"/>
<reference evidence="2" key="2">
    <citation type="submission" date="2021-03" db="UniProtKB">
        <authorList>
            <consortium name="EnsemblPlants"/>
        </authorList>
    </citation>
    <scope>IDENTIFICATION</scope>
</reference>